<keyword evidence="5" id="KW-0472">Membrane</keyword>
<dbReference type="InterPro" id="IPR013324">
    <property type="entry name" value="RNA_pol_sigma_r3/r4-like"/>
</dbReference>
<dbReference type="Gene3D" id="1.10.1740.10">
    <property type="match status" value="1"/>
</dbReference>
<evidence type="ECO:0000256" key="3">
    <source>
        <dbReference type="ARBA" id="ARBA00023082"/>
    </source>
</evidence>
<protein>
    <submittedName>
        <fullName evidence="8">RNA polymerase sigma factor, sigma-70 family</fullName>
    </submittedName>
</protein>
<dbReference type="GO" id="GO:0016987">
    <property type="term" value="F:sigma factor activity"/>
    <property type="evidence" value="ECO:0007669"/>
    <property type="project" value="UniProtKB-KW"/>
</dbReference>
<evidence type="ECO:0000256" key="1">
    <source>
        <dbReference type="ARBA" id="ARBA00010641"/>
    </source>
</evidence>
<dbReference type="InterPro" id="IPR039425">
    <property type="entry name" value="RNA_pol_sigma-70-like"/>
</dbReference>
<dbReference type="KEGG" id="saci:Sinac_0249"/>
<dbReference type="HOGENOM" id="CLU_480497_0_0_0"/>
<evidence type="ECO:0000313" key="9">
    <source>
        <dbReference type="Proteomes" id="UP000010798"/>
    </source>
</evidence>
<dbReference type="NCBIfam" id="TIGR02937">
    <property type="entry name" value="sigma70-ECF"/>
    <property type="match status" value="1"/>
</dbReference>
<keyword evidence="2" id="KW-0805">Transcription regulation</keyword>
<dbReference type="SUPFAM" id="SSF88946">
    <property type="entry name" value="Sigma2 domain of RNA polymerase sigma factors"/>
    <property type="match status" value="1"/>
</dbReference>
<dbReference type="AlphaFoldDB" id="L0D750"/>
<dbReference type="InterPro" id="IPR013325">
    <property type="entry name" value="RNA_pol_sigma_r2"/>
</dbReference>
<accession>L0D750</accession>
<keyword evidence="5" id="KW-1133">Transmembrane helix</keyword>
<keyword evidence="4" id="KW-0804">Transcription</keyword>
<feature type="domain" description="RNA polymerase sigma factor 70 region 4 type 2" evidence="7">
    <location>
        <begin position="133"/>
        <end position="181"/>
    </location>
</feature>
<proteinExistence type="inferred from homology"/>
<dbReference type="InterPro" id="IPR007627">
    <property type="entry name" value="RNA_pol_sigma70_r2"/>
</dbReference>
<feature type="domain" description="RNA polymerase sigma-70 region 2" evidence="6">
    <location>
        <begin position="30"/>
        <end position="97"/>
    </location>
</feature>
<keyword evidence="5" id="KW-0812">Transmembrane</keyword>
<dbReference type="GO" id="GO:0006352">
    <property type="term" value="P:DNA-templated transcription initiation"/>
    <property type="evidence" value="ECO:0007669"/>
    <property type="project" value="InterPro"/>
</dbReference>
<evidence type="ECO:0000259" key="7">
    <source>
        <dbReference type="Pfam" id="PF08281"/>
    </source>
</evidence>
<dbReference type="RefSeq" id="WP_015243885.1">
    <property type="nucleotide sequence ID" value="NC_019892.1"/>
</dbReference>
<evidence type="ECO:0000259" key="6">
    <source>
        <dbReference type="Pfam" id="PF04542"/>
    </source>
</evidence>
<dbReference type="Pfam" id="PF04542">
    <property type="entry name" value="Sigma70_r2"/>
    <property type="match status" value="1"/>
</dbReference>
<dbReference type="PANTHER" id="PTHR43133">
    <property type="entry name" value="RNA POLYMERASE ECF-TYPE SIGMA FACTO"/>
    <property type="match status" value="1"/>
</dbReference>
<evidence type="ECO:0000313" key="8">
    <source>
        <dbReference type="EMBL" id="AGA24700.1"/>
    </source>
</evidence>
<evidence type="ECO:0000256" key="4">
    <source>
        <dbReference type="ARBA" id="ARBA00023163"/>
    </source>
</evidence>
<name>L0D750_SINAD</name>
<feature type="transmembrane region" description="Helical" evidence="5">
    <location>
        <begin position="550"/>
        <end position="573"/>
    </location>
</feature>
<dbReference type="CDD" id="cd06171">
    <property type="entry name" value="Sigma70_r4"/>
    <property type="match status" value="1"/>
</dbReference>
<dbReference type="SUPFAM" id="SSF88659">
    <property type="entry name" value="Sigma3 and sigma4 domains of RNA polymerase sigma factors"/>
    <property type="match status" value="1"/>
</dbReference>
<sequence length="580" mass="61073">MTIPILNQRLPDSDLWRRICQGDAKAFEVLVGRYQSLVSAVAYNVCGNVALSEDVAQETFWAAWRQRASLLQPDRLRPWLCGIARNLGKNACGKAARAAEPATALDLNAVAELTTDEPGPVEDAVSREEESLVWETLAQIPDAYREPLILFYREDQSVAEVAAALELSEETVRQRLSRGRGMLRERVAGLVESGLRRTRPGRGFTVAVMAGLTAHSAGTKAAIAGAAAAGAAKGAGGVGLAGGLLGSLLGSLIGLGGGWLGSWLPAQVARTKVERNILLRNGRRFLLASIIFAAGVFGLVETLSRKSPAAYWISLGIWYVMFMAYIAFESIRTVQKVKQVLAESGVVHEPNDTALSVGINTIAARLRGRVFQSRTQFLGYPLVDINVSDPRPPSGLGTPRAEGRVARGWIAIGDDARGLLLAIGSKARGIIAIGHRAVGVVSLGGMAFGLVAIGGLALGVVGVGGLALGLFAVGGVAVGWQACGGTPIAWNVASGGAAIAWHAAFGGMAIAHDYAIGGQAWARHANDGAAKALLLNHPLVQGMQWYCVNVGWTTAGILVLSLAIPFALLPLMYRRDRGNY</sequence>
<dbReference type="InterPro" id="IPR013249">
    <property type="entry name" value="RNA_pol_sigma70_r4_t2"/>
</dbReference>
<evidence type="ECO:0000256" key="5">
    <source>
        <dbReference type="SAM" id="Phobius"/>
    </source>
</evidence>
<keyword evidence="3" id="KW-0731">Sigma factor</keyword>
<dbReference type="Gene3D" id="1.10.10.10">
    <property type="entry name" value="Winged helix-like DNA-binding domain superfamily/Winged helix DNA-binding domain"/>
    <property type="match status" value="1"/>
</dbReference>
<dbReference type="Proteomes" id="UP000010798">
    <property type="component" value="Chromosome"/>
</dbReference>
<dbReference type="EMBL" id="CP003364">
    <property type="protein sequence ID" value="AGA24700.1"/>
    <property type="molecule type" value="Genomic_DNA"/>
</dbReference>
<dbReference type="STRING" id="886293.Sinac_0249"/>
<feature type="transmembrane region" description="Helical" evidence="5">
    <location>
        <begin position="309"/>
        <end position="328"/>
    </location>
</feature>
<feature type="transmembrane region" description="Helical" evidence="5">
    <location>
        <begin position="238"/>
        <end position="264"/>
    </location>
</feature>
<feature type="transmembrane region" description="Helical" evidence="5">
    <location>
        <begin position="206"/>
        <end position="232"/>
    </location>
</feature>
<dbReference type="Pfam" id="PF08281">
    <property type="entry name" value="Sigma70_r4_2"/>
    <property type="match status" value="1"/>
</dbReference>
<comment type="similarity">
    <text evidence="1">Belongs to the sigma-70 factor family. ECF subfamily.</text>
</comment>
<evidence type="ECO:0000256" key="2">
    <source>
        <dbReference type="ARBA" id="ARBA00023015"/>
    </source>
</evidence>
<dbReference type="PANTHER" id="PTHR43133:SF51">
    <property type="entry name" value="RNA POLYMERASE SIGMA FACTOR"/>
    <property type="match status" value="1"/>
</dbReference>
<feature type="transmembrane region" description="Helical" evidence="5">
    <location>
        <begin position="438"/>
        <end position="471"/>
    </location>
</feature>
<reference evidence="8 9" key="1">
    <citation type="submission" date="2012-02" db="EMBL/GenBank/DDBJ databases">
        <title>Complete sequence of chromosome of Singulisphaera acidiphila DSM 18658.</title>
        <authorList>
            <consortium name="US DOE Joint Genome Institute (JGI-PGF)"/>
            <person name="Lucas S."/>
            <person name="Copeland A."/>
            <person name="Lapidus A."/>
            <person name="Glavina del Rio T."/>
            <person name="Dalin E."/>
            <person name="Tice H."/>
            <person name="Bruce D."/>
            <person name="Goodwin L."/>
            <person name="Pitluck S."/>
            <person name="Peters L."/>
            <person name="Ovchinnikova G."/>
            <person name="Chertkov O."/>
            <person name="Kyrpides N."/>
            <person name="Mavromatis K."/>
            <person name="Ivanova N."/>
            <person name="Brettin T."/>
            <person name="Detter J.C."/>
            <person name="Han C."/>
            <person name="Larimer F."/>
            <person name="Land M."/>
            <person name="Hauser L."/>
            <person name="Markowitz V."/>
            <person name="Cheng J.-F."/>
            <person name="Hugenholtz P."/>
            <person name="Woyke T."/>
            <person name="Wu D."/>
            <person name="Tindall B."/>
            <person name="Pomrenke H."/>
            <person name="Brambilla E."/>
            <person name="Klenk H.-P."/>
            <person name="Eisen J.A."/>
        </authorList>
    </citation>
    <scope>NUCLEOTIDE SEQUENCE [LARGE SCALE GENOMIC DNA]</scope>
    <source>
        <strain evidence="9">ATCC BAA-1392 / DSM 18658 / VKM B-2454 / MOB10</strain>
    </source>
</reference>
<organism evidence="8 9">
    <name type="scientific">Singulisphaera acidiphila (strain ATCC BAA-1392 / DSM 18658 / VKM B-2454 / MOB10)</name>
    <dbReference type="NCBI Taxonomy" id="886293"/>
    <lineage>
        <taxon>Bacteria</taxon>
        <taxon>Pseudomonadati</taxon>
        <taxon>Planctomycetota</taxon>
        <taxon>Planctomycetia</taxon>
        <taxon>Isosphaerales</taxon>
        <taxon>Isosphaeraceae</taxon>
        <taxon>Singulisphaera</taxon>
    </lineage>
</organism>
<gene>
    <name evidence="8" type="ordered locus">Sinac_0249</name>
</gene>
<dbReference type="InterPro" id="IPR014284">
    <property type="entry name" value="RNA_pol_sigma-70_dom"/>
</dbReference>
<keyword evidence="9" id="KW-1185">Reference proteome</keyword>
<dbReference type="InterPro" id="IPR036388">
    <property type="entry name" value="WH-like_DNA-bd_sf"/>
</dbReference>
<dbReference type="eggNOG" id="COG1595">
    <property type="taxonomic scope" value="Bacteria"/>
</dbReference>
<dbReference type="GO" id="GO:0003677">
    <property type="term" value="F:DNA binding"/>
    <property type="evidence" value="ECO:0007669"/>
    <property type="project" value="InterPro"/>
</dbReference>
<feature type="transmembrane region" description="Helical" evidence="5">
    <location>
        <begin position="285"/>
        <end position="303"/>
    </location>
</feature>